<gene>
    <name evidence="1" type="ORF">L2E82_31665</name>
</gene>
<reference evidence="2" key="1">
    <citation type="journal article" date="2022" name="Mol. Ecol. Resour.">
        <title>The genomes of chicory, endive, great burdock and yacon provide insights into Asteraceae palaeo-polyploidization history and plant inulin production.</title>
        <authorList>
            <person name="Fan W."/>
            <person name="Wang S."/>
            <person name="Wang H."/>
            <person name="Wang A."/>
            <person name="Jiang F."/>
            <person name="Liu H."/>
            <person name="Zhao H."/>
            <person name="Xu D."/>
            <person name="Zhang Y."/>
        </authorList>
    </citation>
    <scope>NUCLEOTIDE SEQUENCE [LARGE SCALE GENOMIC DNA]</scope>
    <source>
        <strain evidence="2">cv. Punajuju</strain>
    </source>
</reference>
<comment type="caution">
    <text evidence="1">The sequence shown here is derived from an EMBL/GenBank/DDBJ whole genome shotgun (WGS) entry which is preliminary data.</text>
</comment>
<reference evidence="1 2" key="2">
    <citation type="journal article" date="2022" name="Mol. Ecol. Resour.">
        <title>The genomes of chicory, endive, great burdock and yacon provide insights into Asteraceae paleo-polyploidization history and plant inulin production.</title>
        <authorList>
            <person name="Fan W."/>
            <person name="Wang S."/>
            <person name="Wang H."/>
            <person name="Wang A."/>
            <person name="Jiang F."/>
            <person name="Liu H."/>
            <person name="Zhao H."/>
            <person name="Xu D."/>
            <person name="Zhang Y."/>
        </authorList>
    </citation>
    <scope>NUCLEOTIDE SEQUENCE [LARGE SCALE GENOMIC DNA]</scope>
    <source>
        <strain evidence="2">cv. Punajuju</strain>
        <tissue evidence="1">Leaves</tissue>
    </source>
</reference>
<sequence>MEFPRSSSINSSWKPSSSSLSSSHQRKSRVVVNDYGTAAKKMACAILELLADEMKLQPRNVFSKLLMD</sequence>
<proteinExistence type="predicted"/>
<evidence type="ECO:0000313" key="2">
    <source>
        <dbReference type="Proteomes" id="UP001055811"/>
    </source>
</evidence>
<keyword evidence="2" id="KW-1185">Reference proteome</keyword>
<protein>
    <submittedName>
        <fullName evidence="1">Uncharacterized protein</fullName>
    </submittedName>
</protein>
<dbReference type="EMBL" id="CM042014">
    <property type="protein sequence ID" value="KAI3720674.1"/>
    <property type="molecule type" value="Genomic_DNA"/>
</dbReference>
<dbReference type="Proteomes" id="UP001055811">
    <property type="component" value="Linkage Group LG06"/>
</dbReference>
<organism evidence="1 2">
    <name type="scientific">Cichorium intybus</name>
    <name type="common">Chicory</name>
    <dbReference type="NCBI Taxonomy" id="13427"/>
    <lineage>
        <taxon>Eukaryota</taxon>
        <taxon>Viridiplantae</taxon>
        <taxon>Streptophyta</taxon>
        <taxon>Embryophyta</taxon>
        <taxon>Tracheophyta</taxon>
        <taxon>Spermatophyta</taxon>
        <taxon>Magnoliopsida</taxon>
        <taxon>eudicotyledons</taxon>
        <taxon>Gunneridae</taxon>
        <taxon>Pentapetalae</taxon>
        <taxon>asterids</taxon>
        <taxon>campanulids</taxon>
        <taxon>Asterales</taxon>
        <taxon>Asteraceae</taxon>
        <taxon>Cichorioideae</taxon>
        <taxon>Cichorieae</taxon>
        <taxon>Cichoriinae</taxon>
        <taxon>Cichorium</taxon>
    </lineage>
</organism>
<evidence type="ECO:0000313" key="1">
    <source>
        <dbReference type="EMBL" id="KAI3720674.1"/>
    </source>
</evidence>
<name>A0ACB9BDU9_CICIN</name>
<accession>A0ACB9BDU9</accession>